<evidence type="ECO:0000313" key="2">
    <source>
        <dbReference type="EMBL" id="GEZ07829.1"/>
    </source>
</evidence>
<feature type="non-terminal residue" evidence="2">
    <location>
        <position position="107"/>
    </location>
</feature>
<reference evidence="2" key="1">
    <citation type="journal article" date="2019" name="Sci. Rep.">
        <title>Draft genome of Tanacetum cinerariifolium, the natural source of mosquito coil.</title>
        <authorList>
            <person name="Yamashiro T."/>
            <person name="Shiraishi A."/>
            <person name="Satake H."/>
            <person name="Nakayama K."/>
        </authorList>
    </citation>
    <scope>NUCLEOTIDE SEQUENCE</scope>
</reference>
<accession>A0A699I100</accession>
<evidence type="ECO:0000256" key="1">
    <source>
        <dbReference type="SAM" id="MobiDB-lite"/>
    </source>
</evidence>
<dbReference type="EMBL" id="BKCJ010238568">
    <property type="protein sequence ID" value="GEZ07829.1"/>
    <property type="molecule type" value="Genomic_DNA"/>
</dbReference>
<comment type="caution">
    <text evidence="2">The sequence shown here is derived from an EMBL/GenBank/DDBJ whole genome shotgun (WGS) entry which is preliminary data.</text>
</comment>
<feature type="region of interest" description="Disordered" evidence="1">
    <location>
        <begin position="57"/>
        <end position="107"/>
    </location>
</feature>
<protein>
    <submittedName>
        <fullName evidence="2">Probable WRKY transcription factor 70</fullName>
    </submittedName>
</protein>
<feature type="compositionally biased region" description="Polar residues" evidence="1">
    <location>
        <begin position="71"/>
        <end position="93"/>
    </location>
</feature>
<organism evidence="2">
    <name type="scientific">Tanacetum cinerariifolium</name>
    <name type="common">Dalmatian daisy</name>
    <name type="synonym">Chrysanthemum cinerariifolium</name>
    <dbReference type="NCBI Taxonomy" id="118510"/>
    <lineage>
        <taxon>Eukaryota</taxon>
        <taxon>Viridiplantae</taxon>
        <taxon>Streptophyta</taxon>
        <taxon>Embryophyta</taxon>
        <taxon>Tracheophyta</taxon>
        <taxon>Spermatophyta</taxon>
        <taxon>Magnoliopsida</taxon>
        <taxon>eudicotyledons</taxon>
        <taxon>Gunneridae</taxon>
        <taxon>Pentapetalae</taxon>
        <taxon>asterids</taxon>
        <taxon>campanulids</taxon>
        <taxon>Asterales</taxon>
        <taxon>Asteraceae</taxon>
        <taxon>Asteroideae</taxon>
        <taxon>Anthemideae</taxon>
        <taxon>Anthemidinae</taxon>
        <taxon>Tanacetum</taxon>
    </lineage>
</organism>
<dbReference type="AlphaFoldDB" id="A0A699I100"/>
<name>A0A699I100_TANCI</name>
<gene>
    <name evidence="2" type="ORF">Tci_479802</name>
</gene>
<proteinExistence type="predicted"/>
<sequence>MEKDTNILVQTLIRGRDSAKRLQNLLSGETNDDHVSVSVDDLLTEVSESFASGLSMLSTSTSEAHPESDVFNGNSEKTSALGQSFSADSNLSRNNKKTPLVLVKQGR</sequence>